<proteinExistence type="predicted"/>
<dbReference type="AlphaFoldDB" id="A0A5C6B821"/>
<feature type="region of interest" description="Disordered" evidence="1">
    <location>
        <begin position="152"/>
        <end position="179"/>
    </location>
</feature>
<organism evidence="2 3">
    <name type="scientific">Stieleria varia</name>
    <dbReference type="NCBI Taxonomy" id="2528005"/>
    <lineage>
        <taxon>Bacteria</taxon>
        <taxon>Pseudomonadati</taxon>
        <taxon>Planctomycetota</taxon>
        <taxon>Planctomycetia</taxon>
        <taxon>Pirellulales</taxon>
        <taxon>Pirellulaceae</taxon>
        <taxon>Stieleria</taxon>
    </lineage>
</organism>
<dbReference type="EMBL" id="SJPN01000001">
    <property type="protein sequence ID" value="TWU07772.1"/>
    <property type="molecule type" value="Genomic_DNA"/>
</dbReference>
<gene>
    <name evidence="2" type="ORF">Pla52n_03460</name>
</gene>
<feature type="compositionally biased region" description="Acidic residues" evidence="1">
    <location>
        <begin position="157"/>
        <end position="166"/>
    </location>
</feature>
<name>A0A5C6B821_9BACT</name>
<comment type="caution">
    <text evidence="2">The sequence shown here is derived from an EMBL/GenBank/DDBJ whole genome shotgun (WGS) entry which is preliminary data.</text>
</comment>
<keyword evidence="3" id="KW-1185">Reference proteome</keyword>
<protein>
    <submittedName>
        <fullName evidence="2">Uncharacterized protein</fullName>
    </submittedName>
</protein>
<accession>A0A5C6B821</accession>
<dbReference type="RefSeq" id="WP_146517938.1">
    <property type="nucleotide sequence ID" value="NZ_CP151726.1"/>
</dbReference>
<sequence length="179" mass="20154">MGRGYTQYKLQVSGREEWVLFSAFIDYRFADGSKLHILQVAAWCHKCDRFVVAEEIPSIASLRSELEKTKSGDSETIQIWNFVSNGQPIAIRIAEIEKRIEWRNTRSNPPRCLECGSFGIVALSGGKEFRHPKTGELVNEVSAGWADAERWSADFTPEGDELDEPSDAPKSPVGREFES</sequence>
<evidence type="ECO:0000313" key="3">
    <source>
        <dbReference type="Proteomes" id="UP000320176"/>
    </source>
</evidence>
<evidence type="ECO:0000256" key="1">
    <source>
        <dbReference type="SAM" id="MobiDB-lite"/>
    </source>
</evidence>
<dbReference type="OrthoDB" id="280843at2"/>
<dbReference type="Proteomes" id="UP000320176">
    <property type="component" value="Unassembled WGS sequence"/>
</dbReference>
<evidence type="ECO:0000313" key="2">
    <source>
        <dbReference type="EMBL" id="TWU07772.1"/>
    </source>
</evidence>
<reference evidence="2 3" key="1">
    <citation type="submission" date="2019-02" db="EMBL/GenBank/DDBJ databases">
        <title>Deep-cultivation of Planctomycetes and their phenomic and genomic characterization uncovers novel biology.</title>
        <authorList>
            <person name="Wiegand S."/>
            <person name="Jogler M."/>
            <person name="Boedeker C."/>
            <person name="Pinto D."/>
            <person name="Vollmers J."/>
            <person name="Rivas-Marin E."/>
            <person name="Kohn T."/>
            <person name="Peeters S.H."/>
            <person name="Heuer A."/>
            <person name="Rast P."/>
            <person name="Oberbeckmann S."/>
            <person name="Bunk B."/>
            <person name="Jeske O."/>
            <person name="Meyerdierks A."/>
            <person name="Storesund J.E."/>
            <person name="Kallscheuer N."/>
            <person name="Luecker S."/>
            <person name="Lage O.M."/>
            <person name="Pohl T."/>
            <person name="Merkel B.J."/>
            <person name="Hornburger P."/>
            <person name="Mueller R.-W."/>
            <person name="Bruemmer F."/>
            <person name="Labrenz M."/>
            <person name="Spormann A.M."/>
            <person name="Op Den Camp H."/>
            <person name="Overmann J."/>
            <person name="Amann R."/>
            <person name="Jetten M.S.M."/>
            <person name="Mascher T."/>
            <person name="Medema M.H."/>
            <person name="Devos D.P."/>
            <person name="Kaster A.-K."/>
            <person name="Ovreas L."/>
            <person name="Rohde M."/>
            <person name="Galperin M.Y."/>
            <person name="Jogler C."/>
        </authorList>
    </citation>
    <scope>NUCLEOTIDE SEQUENCE [LARGE SCALE GENOMIC DNA]</scope>
    <source>
        <strain evidence="2 3">Pla52n</strain>
    </source>
</reference>